<dbReference type="GO" id="GO:0030544">
    <property type="term" value="F:Hsp70 protein binding"/>
    <property type="evidence" value="ECO:0007669"/>
    <property type="project" value="TreeGrafter"/>
</dbReference>
<dbReference type="EMBL" id="HG994580">
    <property type="protein sequence ID" value="CAF2768262.1"/>
    <property type="molecule type" value="Genomic_DNA"/>
</dbReference>
<evidence type="ECO:0000313" key="9">
    <source>
        <dbReference type="Proteomes" id="UP000675881"/>
    </source>
</evidence>
<dbReference type="PANTHER" id="PTHR12925">
    <property type="entry name" value="HIKESHI FAMILY MEMBER"/>
    <property type="match status" value="1"/>
</dbReference>
<name>C1BU03_LEPSM</name>
<dbReference type="GO" id="GO:0005829">
    <property type="term" value="C:cytosol"/>
    <property type="evidence" value="ECO:0007669"/>
    <property type="project" value="TreeGrafter"/>
</dbReference>
<evidence type="ECO:0000256" key="1">
    <source>
        <dbReference type="ARBA" id="ARBA00006623"/>
    </source>
</evidence>
<dbReference type="Pfam" id="PF05603">
    <property type="entry name" value="Hikeshi-like_N"/>
    <property type="match status" value="1"/>
</dbReference>
<reference evidence="4" key="1">
    <citation type="submission" date="2009-06" db="EMBL/GenBank/DDBJ databases">
        <title>Lepeophtheirus salmonis ESTs and full-length cDNAs.</title>
        <authorList>
            <person name="Yasuike M."/>
            <person name="von Schalburg K."/>
            <person name="Cooper G."/>
            <person name="Leong J."/>
            <person name="Jones S.R.M."/>
            <person name="Koop B.F."/>
        </authorList>
    </citation>
    <scope>NUCLEOTIDE SEQUENCE</scope>
    <source>
        <strain evidence="4">Pacific form</strain>
        <tissue evidence="4">Whole</tissue>
    </source>
</reference>
<dbReference type="GO" id="GO:0006606">
    <property type="term" value="P:protein import into nucleus"/>
    <property type="evidence" value="ECO:0007669"/>
    <property type="project" value="TreeGrafter"/>
</dbReference>
<dbReference type="InterPro" id="IPR008493">
    <property type="entry name" value="Hikeshi-like_N"/>
</dbReference>
<dbReference type="GO" id="GO:0005634">
    <property type="term" value="C:nucleus"/>
    <property type="evidence" value="ECO:0007669"/>
    <property type="project" value="TreeGrafter"/>
</dbReference>
<dbReference type="EMBL" id="BT120780">
    <property type="protein sequence ID" value="ADD24420.1"/>
    <property type="molecule type" value="mRNA"/>
</dbReference>
<gene>
    <name evidence="4" type="primary">OPI10</name>
    <name evidence="7" type="ORF">LSAA_993</name>
</gene>
<comment type="similarity">
    <text evidence="1">Belongs to the OPI10 family.</text>
</comment>
<dbReference type="EMBL" id="BT121999">
    <property type="protein sequence ID" value="ADD38929.1"/>
    <property type="molecule type" value="mRNA"/>
</dbReference>
<reference evidence="7" key="4">
    <citation type="submission" date="2021-02" db="EMBL/GenBank/DDBJ databases">
        <authorList>
            <person name="Bekaert M."/>
        </authorList>
    </citation>
    <scope>NUCLEOTIDE SEQUENCE</scope>
    <source>
        <strain evidence="7">IoA-00</strain>
    </source>
</reference>
<feature type="domain" description="Hikeshi-like N-terminal" evidence="2">
    <location>
        <begin position="6"/>
        <end position="144"/>
    </location>
</feature>
<dbReference type="GO" id="GO:0061608">
    <property type="term" value="F:nuclear import signal receptor activity"/>
    <property type="evidence" value="ECO:0007669"/>
    <property type="project" value="TreeGrafter"/>
</dbReference>
<evidence type="ECO:0000313" key="7">
    <source>
        <dbReference type="EMBL" id="CAF2768262.1"/>
    </source>
</evidence>
<reference evidence="8" key="3">
    <citation type="submission" date="2014-05" db="EMBL/GenBank/DDBJ databases">
        <authorList>
            <person name="Chronopoulou M."/>
        </authorList>
    </citation>
    <scope>NUCLEOTIDE SEQUENCE</scope>
    <source>
        <tissue evidence="8">Whole organism</tissue>
    </source>
</reference>
<evidence type="ECO:0000313" key="6">
    <source>
        <dbReference type="EMBL" id="ADD38929.1"/>
    </source>
</evidence>
<dbReference type="EMBL" id="BT078082">
    <property type="protein sequence ID" value="ACO12506.1"/>
    <property type="molecule type" value="mRNA"/>
</dbReference>
<evidence type="ECO:0000313" key="4">
    <source>
        <dbReference type="EMBL" id="ACO12506.1"/>
    </source>
</evidence>
<dbReference type="InterPro" id="IPR048364">
    <property type="entry name" value="Hikeshi-like_C"/>
</dbReference>
<proteinExistence type="evidence at transcript level"/>
<dbReference type="OrthoDB" id="10248398at2759"/>
<dbReference type="InterPro" id="IPR031318">
    <property type="entry name" value="OPI10"/>
</dbReference>
<evidence type="ECO:0000259" key="3">
    <source>
        <dbReference type="Pfam" id="PF21057"/>
    </source>
</evidence>
<accession>C1BU03</accession>
<keyword evidence="9" id="KW-1185">Reference proteome</keyword>
<dbReference type="AlphaFoldDB" id="C1BU03"/>
<evidence type="ECO:0000259" key="2">
    <source>
        <dbReference type="Pfam" id="PF05603"/>
    </source>
</evidence>
<sequence length="212" mass="23706">MFGLLISGRLVDTGFRSVDPTHALIDIPQVKSVNHVVVFLTGSQPFPHGLGGAVYFNWPDVLYGESWQLLGSLTNEKPSAIFKISKLKRDEGNKGLNEDMAQRFGRLCNHVPGPVIDSSDNAQLGISVESLVNIQGQTPVKEAEASSVPTFVEFSQKMVDNLFNYTSSFALSPSDIVNRRKANETYVPFSSIQNWYSNFERRLSQNPYFWKN</sequence>
<dbReference type="Proteomes" id="UP000675881">
    <property type="component" value="Chromosome 1"/>
</dbReference>
<dbReference type="Pfam" id="PF21057">
    <property type="entry name" value="Hikeshi-like_C"/>
    <property type="match status" value="1"/>
</dbReference>
<feature type="domain" description="Hikeshi-like C-terminal" evidence="3">
    <location>
        <begin position="150"/>
        <end position="212"/>
    </location>
</feature>
<protein>
    <submittedName>
        <fullName evidence="7 8">HIKESHI</fullName>
    </submittedName>
    <submittedName>
        <fullName evidence="4 5">OPI10 homolog</fullName>
    </submittedName>
</protein>
<evidence type="ECO:0000313" key="8">
    <source>
        <dbReference type="EMBL" id="CDW39950.1"/>
    </source>
</evidence>
<reference evidence="6" key="2">
    <citation type="submission" date="2010-03" db="EMBL/GenBank/DDBJ databases">
        <title>Atlantic Lepeophtheirus salmonis ESTs and full-length cDNAs.</title>
        <authorList>
            <person name="Yasuike M."/>
            <person name="von Schalburg K."/>
            <person name="Cooper G."/>
            <person name="Leong J."/>
            <person name="Nilsen F."/>
            <person name="Jones S.R.M."/>
            <person name="Koop B.F."/>
        </authorList>
    </citation>
    <scope>NUCLEOTIDE SEQUENCE</scope>
    <source>
        <strain evidence="6">Atlantic form</strain>
        <tissue evidence="6">Mixed tissue</tissue>
    </source>
</reference>
<dbReference type="PANTHER" id="PTHR12925:SF0">
    <property type="entry name" value="PROTEIN HIKESHI"/>
    <property type="match status" value="1"/>
</dbReference>
<dbReference type="OMA" id="WWAKFER"/>
<evidence type="ECO:0000313" key="5">
    <source>
        <dbReference type="EMBL" id="ADD24420.1"/>
    </source>
</evidence>
<organism evidence="4">
    <name type="scientific">Lepeophtheirus salmonis</name>
    <name type="common">Salmon louse</name>
    <name type="synonym">Caligus salmonis</name>
    <dbReference type="NCBI Taxonomy" id="72036"/>
    <lineage>
        <taxon>Eukaryota</taxon>
        <taxon>Metazoa</taxon>
        <taxon>Ecdysozoa</taxon>
        <taxon>Arthropoda</taxon>
        <taxon>Crustacea</taxon>
        <taxon>Multicrustacea</taxon>
        <taxon>Hexanauplia</taxon>
        <taxon>Copepoda</taxon>
        <taxon>Siphonostomatoida</taxon>
        <taxon>Caligidae</taxon>
        <taxon>Lepeophtheirus</taxon>
    </lineage>
</organism>
<dbReference type="EMBL" id="HACA01022589">
    <property type="protein sequence ID" value="CDW39950.1"/>
    <property type="molecule type" value="Transcribed_RNA"/>
</dbReference>